<protein>
    <submittedName>
        <fullName evidence="1">Uncharacterized protein</fullName>
    </submittedName>
</protein>
<proteinExistence type="predicted"/>
<evidence type="ECO:0000313" key="1">
    <source>
        <dbReference type="EMBL" id="BBI30367.1"/>
    </source>
</evidence>
<evidence type="ECO:0000313" key="2">
    <source>
        <dbReference type="Proteomes" id="UP001161669"/>
    </source>
</evidence>
<organism evidence="1 2">
    <name type="scientific">Acanthamoeba castellanii medusavirus J1</name>
    <dbReference type="NCBI Taxonomy" id="3114988"/>
    <lineage>
        <taxon>Viruses</taxon>
        <taxon>Varidnaviria</taxon>
        <taxon>Bamfordvirae</taxon>
        <taxon>Nucleocytoviricota</taxon>
        <taxon>Megaviricetes</taxon>
        <taxon>Mamonoviridae</taxon>
        <taxon>Medusavirus</taxon>
        <taxon>Medusavirus medusae</taxon>
    </lineage>
</organism>
<dbReference type="KEGG" id="vg:80540719"/>
<sequence length="85" mass="9843">MNNTFAITIRANDEEDMNDTDETSVTAVWRWLGKNKFDGTVSTCFSIHRGYITLATDDPKEYARIKKMVQEEQRLRGGIIEERTI</sequence>
<accession>A0A3T1CX08</accession>
<dbReference type="EMBL" id="AP018495">
    <property type="protein sequence ID" value="BBI30367.1"/>
    <property type="molecule type" value="Genomic_DNA"/>
</dbReference>
<name>A0A3T1CX08_9VIRU</name>
<reference evidence="2" key="1">
    <citation type="journal article" date="2019" name="J. Virol.">
        <title>Medusavirus, a novel large DNA virus discovered from hot spring water.</title>
        <authorList>
            <person name="Yoshikawa G."/>
            <person name="Blanc-Mathieu R."/>
            <person name="Song C."/>
            <person name="Kayama Y."/>
            <person name="Mochizuki T."/>
            <person name="Murata K."/>
            <person name="Ogata H."/>
            <person name="Takemura M."/>
        </authorList>
    </citation>
    <scope>NUCLEOTIDE SEQUENCE [LARGE SCALE GENOMIC DNA]</scope>
</reference>
<dbReference type="Proteomes" id="UP001161669">
    <property type="component" value="Segment"/>
</dbReference>
<keyword evidence="2" id="KW-1185">Reference proteome</keyword>